<evidence type="ECO:0000256" key="2">
    <source>
        <dbReference type="ARBA" id="ARBA00006472"/>
    </source>
</evidence>
<sequence length="258" mass="28869">MKEKNSKIRSSSTTKQNQSIPFNFTIHPIQPKEKETSTLHKSMATTKLLLSFPLFQLQLLPTTTTTTTAATAKINPSFSFQHRNGFSPLRSMPNDFLGDFGARDPFPAEVESKFGDKVLGSYNTEHKILIPNISALSLSQQDCLPISPLQSPLSIDDANQLIRKVLGWRLVNEEGVLKLRCLWKLRDFKCGVELINRISKVVENTGHFPNIHIEQPNQVRAELSTTSIGGLSMNDFIVAAKIDAIKTSDLVPRKRVWA</sequence>
<evidence type="ECO:0000256" key="5">
    <source>
        <dbReference type="SAM" id="MobiDB-lite"/>
    </source>
</evidence>
<reference evidence="6 7" key="1">
    <citation type="journal article" date="2022" name="Nat. Genet.">
        <title>Improved pea reference genome and pan-genome highlight genomic features and evolutionary characteristics.</title>
        <authorList>
            <person name="Yang T."/>
            <person name="Liu R."/>
            <person name="Luo Y."/>
            <person name="Hu S."/>
            <person name="Wang D."/>
            <person name="Wang C."/>
            <person name="Pandey M.K."/>
            <person name="Ge S."/>
            <person name="Xu Q."/>
            <person name="Li N."/>
            <person name="Li G."/>
            <person name="Huang Y."/>
            <person name="Saxena R.K."/>
            <person name="Ji Y."/>
            <person name="Li M."/>
            <person name="Yan X."/>
            <person name="He Y."/>
            <person name="Liu Y."/>
            <person name="Wang X."/>
            <person name="Xiang C."/>
            <person name="Varshney R.K."/>
            <person name="Ding H."/>
            <person name="Gao S."/>
            <person name="Zong X."/>
        </authorList>
    </citation>
    <scope>NUCLEOTIDE SEQUENCE [LARGE SCALE GENOMIC DNA]</scope>
    <source>
        <strain evidence="6 7">cv. Zhongwan 6</strain>
    </source>
</reference>
<feature type="compositionally biased region" description="Polar residues" evidence="5">
    <location>
        <begin position="8"/>
        <end position="21"/>
    </location>
</feature>
<gene>
    <name evidence="6" type="ORF">KIW84_061359</name>
</gene>
<evidence type="ECO:0000256" key="4">
    <source>
        <dbReference type="ARBA" id="ARBA00023239"/>
    </source>
</evidence>
<accession>A0A9D4W4U8</accession>
<dbReference type="SUPFAM" id="SSF55248">
    <property type="entry name" value="PCD-like"/>
    <property type="match status" value="1"/>
</dbReference>
<comment type="catalytic activity">
    <reaction evidence="1">
        <text>(4aS,6R)-4a-hydroxy-L-erythro-5,6,7,8-tetrahydrobiopterin = (6R)-L-erythro-6,7-dihydrobiopterin + H2O</text>
        <dbReference type="Rhea" id="RHEA:11920"/>
        <dbReference type="ChEBI" id="CHEBI:15377"/>
        <dbReference type="ChEBI" id="CHEBI:15642"/>
        <dbReference type="ChEBI" id="CHEBI:43120"/>
        <dbReference type="EC" id="4.2.1.96"/>
    </reaction>
</comment>
<keyword evidence="7" id="KW-1185">Reference proteome</keyword>
<dbReference type="EC" id="4.2.1.96" evidence="3"/>
<dbReference type="GO" id="GO:0005634">
    <property type="term" value="C:nucleus"/>
    <property type="evidence" value="ECO:0007669"/>
    <property type="project" value="EnsemblPlants"/>
</dbReference>
<feature type="region of interest" description="Disordered" evidence="5">
    <location>
        <begin position="1"/>
        <end position="21"/>
    </location>
</feature>
<dbReference type="GO" id="GO:0009570">
    <property type="term" value="C:chloroplast stroma"/>
    <property type="evidence" value="ECO:0007669"/>
    <property type="project" value="EnsemblPlants"/>
</dbReference>
<dbReference type="Gene3D" id="3.30.1360.20">
    <property type="entry name" value="Transcriptional coactivator/pterin dehydratase"/>
    <property type="match status" value="1"/>
</dbReference>
<dbReference type="GO" id="GO:0006729">
    <property type="term" value="P:tetrahydrobiopterin biosynthetic process"/>
    <property type="evidence" value="ECO:0007669"/>
    <property type="project" value="InterPro"/>
</dbReference>
<keyword evidence="4" id="KW-0456">Lyase</keyword>
<dbReference type="Gramene" id="Psat06G0135900-T1">
    <property type="protein sequence ID" value="KAI5394699.1"/>
    <property type="gene ID" value="KIW84_061359"/>
</dbReference>
<evidence type="ECO:0000256" key="1">
    <source>
        <dbReference type="ARBA" id="ARBA00001554"/>
    </source>
</evidence>
<evidence type="ECO:0000256" key="3">
    <source>
        <dbReference type="ARBA" id="ARBA00013252"/>
    </source>
</evidence>
<dbReference type="InterPro" id="IPR036428">
    <property type="entry name" value="PCD_sf"/>
</dbReference>
<evidence type="ECO:0000313" key="7">
    <source>
        <dbReference type="Proteomes" id="UP001058974"/>
    </source>
</evidence>
<dbReference type="OrthoDB" id="277398at2759"/>
<dbReference type="PANTHER" id="PTHR12599">
    <property type="entry name" value="PTERIN-4-ALPHA-CARBINOLAMINE DEHYDRATASE"/>
    <property type="match status" value="1"/>
</dbReference>
<dbReference type="PANTHER" id="PTHR12599:SF8">
    <property type="entry name" value="PTERIN-4-ALPHA-CARBINOLAMINE DEHYDRATASE, CHLOROPLASTIC-RELATED"/>
    <property type="match status" value="1"/>
</dbReference>
<dbReference type="GO" id="GO:0071944">
    <property type="term" value="C:cell periphery"/>
    <property type="evidence" value="ECO:0007669"/>
    <property type="project" value="EnsemblPlants"/>
</dbReference>
<dbReference type="AlphaFoldDB" id="A0A9D4W4U8"/>
<dbReference type="InterPro" id="IPR001533">
    <property type="entry name" value="Pterin_deHydtase"/>
</dbReference>
<protein>
    <recommendedName>
        <fullName evidence="3">4a-hydroxytetrahydrobiopterin dehydratase</fullName>
        <ecNumber evidence="3">4.2.1.96</ecNumber>
    </recommendedName>
</protein>
<dbReference type="GO" id="GO:0110102">
    <property type="term" value="P:ribulose bisphosphate carboxylase complex assembly"/>
    <property type="evidence" value="ECO:0007669"/>
    <property type="project" value="EnsemblPlants"/>
</dbReference>
<dbReference type="Proteomes" id="UP001058974">
    <property type="component" value="Chromosome 6"/>
</dbReference>
<dbReference type="EMBL" id="JAMSHJ010000006">
    <property type="protein sequence ID" value="KAI5394699.1"/>
    <property type="molecule type" value="Genomic_DNA"/>
</dbReference>
<dbReference type="GO" id="GO:0009651">
    <property type="term" value="P:response to salt stress"/>
    <property type="evidence" value="ECO:0007669"/>
    <property type="project" value="EnsemblPlants"/>
</dbReference>
<evidence type="ECO:0000313" key="6">
    <source>
        <dbReference type="EMBL" id="KAI5394699.1"/>
    </source>
</evidence>
<proteinExistence type="inferred from homology"/>
<name>A0A9D4W4U8_PEA</name>
<organism evidence="6 7">
    <name type="scientific">Pisum sativum</name>
    <name type="common">Garden pea</name>
    <name type="synonym">Lathyrus oleraceus</name>
    <dbReference type="NCBI Taxonomy" id="3888"/>
    <lineage>
        <taxon>Eukaryota</taxon>
        <taxon>Viridiplantae</taxon>
        <taxon>Streptophyta</taxon>
        <taxon>Embryophyta</taxon>
        <taxon>Tracheophyta</taxon>
        <taxon>Spermatophyta</taxon>
        <taxon>Magnoliopsida</taxon>
        <taxon>eudicotyledons</taxon>
        <taxon>Gunneridae</taxon>
        <taxon>Pentapetalae</taxon>
        <taxon>rosids</taxon>
        <taxon>fabids</taxon>
        <taxon>Fabales</taxon>
        <taxon>Fabaceae</taxon>
        <taxon>Papilionoideae</taxon>
        <taxon>50 kb inversion clade</taxon>
        <taxon>NPAAA clade</taxon>
        <taxon>Hologalegina</taxon>
        <taxon>IRL clade</taxon>
        <taxon>Fabeae</taxon>
        <taxon>Lathyrus</taxon>
    </lineage>
</organism>
<dbReference type="Pfam" id="PF01329">
    <property type="entry name" value="Pterin_4a"/>
    <property type="match status" value="1"/>
</dbReference>
<dbReference type="GO" id="GO:0008124">
    <property type="term" value="F:4-alpha-hydroxytetrahydrobiopterin dehydratase activity"/>
    <property type="evidence" value="ECO:0007669"/>
    <property type="project" value="UniProtKB-EC"/>
</dbReference>
<comment type="similarity">
    <text evidence="2">Belongs to the pterin-4-alpha-carbinolamine dehydratase family.</text>
</comment>
<comment type="caution">
    <text evidence="6">The sequence shown here is derived from an EMBL/GenBank/DDBJ whole genome shotgun (WGS) entry which is preliminary data.</text>
</comment>
<dbReference type="GO" id="GO:0009737">
    <property type="term" value="P:response to abscisic acid"/>
    <property type="evidence" value="ECO:0007669"/>
    <property type="project" value="EnsemblPlants"/>
</dbReference>